<name>A0AAC9MXM1_9PSEU</name>
<keyword evidence="3" id="KW-1185">Reference proteome</keyword>
<evidence type="ECO:0000256" key="1">
    <source>
        <dbReference type="SAM" id="MobiDB-lite"/>
    </source>
</evidence>
<dbReference type="AlphaFoldDB" id="A0AAC9MXM1"/>
<gene>
    <name evidence="2" type="ORF">TL08_12945</name>
</gene>
<feature type="compositionally biased region" description="Basic and acidic residues" evidence="1">
    <location>
        <begin position="84"/>
        <end position="99"/>
    </location>
</feature>
<evidence type="ECO:0000313" key="2">
    <source>
        <dbReference type="EMBL" id="AOS63403.1"/>
    </source>
</evidence>
<evidence type="ECO:0000313" key="3">
    <source>
        <dbReference type="Proteomes" id="UP000095210"/>
    </source>
</evidence>
<dbReference type="Proteomes" id="UP000095210">
    <property type="component" value="Chromosome"/>
</dbReference>
<proteinExistence type="predicted"/>
<reference evidence="3" key="1">
    <citation type="submission" date="2016-03" db="EMBL/GenBank/DDBJ databases">
        <title>Complete genome sequence of the type strain Actinoalloteichus hymeniacidonis DSM 45092.</title>
        <authorList>
            <person name="Schaffert L."/>
            <person name="Albersmeier A."/>
            <person name="Winkler A."/>
            <person name="Kalinowski J."/>
            <person name="Zotchev S."/>
            <person name="Ruckert C."/>
        </authorList>
    </citation>
    <scope>NUCLEOTIDE SEQUENCE [LARGE SCALE GENOMIC DNA]</scope>
    <source>
        <strain evidence="3">HPA177(T) (DSM 45092(T))</strain>
    </source>
</reference>
<feature type="region of interest" description="Disordered" evidence="1">
    <location>
        <begin position="76"/>
        <end position="99"/>
    </location>
</feature>
<accession>A0AAC9MXM1</accession>
<protein>
    <submittedName>
        <fullName evidence="2">Uncharacterized protein</fullName>
    </submittedName>
</protein>
<organism evidence="2 3">
    <name type="scientific">Actinoalloteichus hymeniacidonis</name>
    <dbReference type="NCBI Taxonomy" id="340345"/>
    <lineage>
        <taxon>Bacteria</taxon>
        <taxon>Bacillati</taxon>
        <taxon>Actinomycetota</taxon>
        <taxon>Actinomycetes</taxon>
        <taxon>Pseudonocardiales</taxon>
        <taxon>Pseudonocardiaceae</taxon>
        <taxon>Actinoalloteichus</taxon>
    </lineage>
</organism>
<sequence>MNRDGERWFLQDALPRAGLCLDRHLIRGSRPAEGTDVITACGVSVVVSPSPDCDVDGDLALFSVRPCWLCVEQATGDSRPYARPRPDAEGMRSLRRNFD</sequence>
<dbReference type="KEGG" id="ahm:TL08_12945"/>
<dbReference type="EMBL" id="CP014859">
    <property type="protein sequence ID" value="AOS63403.1"/>
    <property type="molecule type" value="Genomic_DNA"/>
</dbReference>